<dbReference type="EMBL" id="BQNB010015514">
    <property type="protein sequence ID" value="GJT40907.1"/>
    <property type="molecule type" value="Genomic_DNA"/>
</dbReference>
<gene>
    <name evidence="1" type="ORF">Tco_0940772</name>
</gene>
<comment type="caution">
    <text evidence="1">The sequence shown here is derived from an EMBL/GenBank/DDBJ whole genome shotgun (WGS) entry which is preliminary data.</text>
</comment>
<organism evidence="1 2">
    <name type="scientific">Tanacetum coccineum</name>
    <dbReference type="NCBI Taxonomy" id="301880"/>
    <lineage>
        <taxon>Eukaryota</taxon>
        <taxon>Viridiplantae</taxon>
        <taxon>Streptophyta</taxon>
        <taxon>Embryophyta</taxon>
        <taxon>Tracheophyta</taxon>
        <taxon>Spermatophyta</taxon>
        <taxon>Magnoliopsida</taxon>
        <taxon>eudicotyledons</taxon>
        <taxon>Gunneridae</taxon>
        <taxon>Pentapetalae</taxon>
        <taxon>asterids</taxon>
        <taxon>campanulids</taxon>
        <taxon>Asterales</taxon>
        <taxon>Asteraceae</taxon>
        <taxon>Asteroideae</taxon>
        <taxon>Anthemideae</taxon>
        <taxon>Anthemidinae</taxon>
        <taxon>Tanacetum</taxon>
    </lineage>
</organism>
<reference evidence="1" key="1">
    <citation type="journal article" date="2022" name="Int. J. Mol. Sci.">
        <title>Draft Genome of Tanacetum Coccineum: Genomic Comparison of Closely Related Tanacetum-Family Plants.</title>
        <authorList>
            <person name="Yamashiro T."/>
            <person name="Shiraishi A."/>
            <person name="Nakayama K."/>
            <person name="Satake H."/>
        </authorList>
    </citation>
    <scope>NUCLEOTIDE SEQUENCE</scope>
</reference>
<sequence length="150" mass="16678">MQLIFLFPKRDLRQIFHLHKLSVTHITLESLGLGVVPVYFVFKIKFDLVGCPSSWVLASQCKMAIKKSLSDVSADTSTLEHLWASGYGQEDTDDTGIVLSSTQSQHRESKCAFQFSAEVVITGAAVHSKSRGMLQLQHLNTSPISFRRAP</sequence>
<dbReference type="Proteomes" id="UP001151760">
    <property type="component" value="Unassembled WGS sequence"/>
</dbReference>
<evidence type="ECO:0000313" key="1">
    <source>
        <dbReference type="EMBL" id="GJT40907.1"/>
    </source>
</evidence>
<name>A0ABQ5DR73_9ASTR</name>
<accession>A0ABQ5DR73</accession>
<evidence type="ECO:0000313" key="2">
    <source>
        <dbReference type="Proteomes" id="UP001151760"/>
    </source>
</evidence>
<reference evidence="1" key="2">
    <citation type="submission" date="2022-01" db="EMBL/GenBank/DDBJ databases">
        <authorList>
            <person name="Yamashiro T."/>
            <person name="Shiraishi A."/>
            <person name="Satake H."/>
            <person name="Nakayama K."/>
        </authorList>
    </citation>
    <scope>NUCLEOTIDE SEQUENCE</scope>
</reference>
<protein>
    <submittedName>
        <fullName evidence="1">Uncharacterized protein</fullName>
    </submittedName>
</protein>
<proteinExistence type="predicted"/>
<keyword evidence="2" id="KW-1185">Reference proteome</keyword>